<dbReference type="PROSITE" id="PS51186">
    <property type="entry name" value="GNAT"/>
    <property type="match status" value="1"/>
</dbReference>
<dbReference type="EC" id="2.3.-.-" evidence="4"/>
<dbReference type="Pfam" id="PF00583">
    <property type="entry name" value="Acetyltransf_1"/>
    <property type="match status" value="1"/>
</dbReference>
<dbReference type="GO" id="GO:0016746">
    <property type="term" value="F:acyltransferase activity"/>
    <property type="evidence" value="ECO:0007669"/>
    <property type="project" value="UniProtKB-KW"/>
</dbReference>
<comment type="caution">
    <text evidence="4">The sequence shown here is derived from an EMBL/GenBank/DDBJ whole genome shotgun (WGS) entry which is preliminary data.</text>
</comment>
<dbReference type="InterPro" id="IPR050832">
    <property type="entry name" value="Bact_Acetyltransf"/>
</dbReference>
<protein>
    <submittedName>
        <fullName evidence="4">GNAT family N-acetyltransferase</fullName>
        <ecNumber evidence="4">2.3.-.-</ecNumber>
    </submittedName>
</protein>
<keyword evidence="5" id="KW-1185">Reference proteome</keyword>
<organism evidence="4 5">
    <name type="scientific">Brachybacterium hainanense</name>
    <dbReference type="NCBI Taxonomy" id="1541174"/>
    <lineage>
        <taxon>Bacteria</taxon>
        <taxon>Bacillati</taxon>
        <taxon>Actinomycetota</taxon>
        <taxon>Actinomycetes</taxon>
        <taxon>Micrococcales</taxon>
        <taxon>Dermabacteraceae</taxon>
        <taxon>Brachybacterium</taxon>
    </lineage>
</organism>
<dbReference type="RefSeq" id="WP_376980734.1">
    <property type="nucleotide sequence ID" value="NZ_JBHLSV010000012.1"/>
</dbReference>
<proteinExistence type="predicted"/>
<dbReference type="PANTHER" id="PTHR43877">
    <property type="entry name" value="AMINOALKYLPHOSPHONATE N-ACETYLTRANSFERASE-RELATED-RELATED"/>
    <property type="match status" value="1"/>
</dbReference>
<feature type="domain" description="N-acetyltransferase" evidence="3">
    <location>
        <begin position="16"/>
        <end position="168"/>
    </location>
</feature>
<dbReference type="EMBL" id="JBHLSV010000012">
    <property type="protein sequence ID" value="MFC0674544.1"/>
    <property type="molecule type" value="Genomic_DNA"/>
</dbReference>
<evidence type="ECO:0000256" key="1">
    <source>
        <dbReference type="ARBA" id="ARBA00022679"/>
    </source>
</evidence>
<dbReference type="InterPro" id="IPR016181">
    <property type="entry name" value="Acyl_CoA_acyltransferase"/>
</dbReference>
<keyword evidence="2 4" id="KW-0012">Acyltransferase</keyword>
<dbReference type="InterPro" id="IPR000182">
    <property type="entry name" value="GNAT_dom"/>
</dbReference>
<reference evidence="4 5" key="1">
    <citation type="submission" date="2024-09" db="EMBL/GenBank/DDBJ databases">
        <authorList>
            <person name="Sun Q."/>
            <person name="Mori K."/>
        </authorList>
    </citation>
    <scope>NUCLEOTIDE SEQUENCE [LARGE SCALE GENOMIC DNA]</scope>
    <source>
        <strain evidence="4 5">CICC 10874</strain>
    </source>
</reference>
<gene>
    <name evidence="4" type="ORF">ACFFF6_11315</name>
</gene>
<dbReference type="SUPFAM" id="SSF55729">
    <property type="entry name" value="Acyl-CoA N-acyltransferases (Nat)"/>
    <property type="match status" value="1"/>
</dbReference>
<evidence type="ECO:0000256" key="2">
    <source>
        <dbReference type="ARBA" id="ARBA00023315"/>
    </source>
</evidence>
<evidence type="ECO:0000313" key="4">
    <source>
        <dbReference type="EMBL" id="MFC0674544.1"/>
    </source>
</evidence>
<keyword evidence="1 4" id="KW-0808">Transferase</keyword>
<sequence>MTTGHRAALRTIDDALLAELLRVAVLDAAADEVTPPLTPGHGWTPQRQDWFVAYHRRCRDGLAGPSGEAAWAVVVDGAPMGCVRLKRTAEAGVLEVGIWLRRSARGRGIGSQAMTAVLAEASAAGASAVVADTASGNRGACALLRAAGFTLTESQTPDGRVGARRTLTD</sequence>
<accession>A0ABV6RDA3</accession>
<name>A0ABV6RDA3_9MICO</name>
<dbReference type="CDD" id="cd04301">
    <property type="entry name" value="NAT_SF"/>
    <property type="match status" value="1"/>
</dbReference>
<dbReference type="Proteomes" id="UP001589793">
    <property type="component" value="Unassembled WGS sequence"/>
</dbReference>
<evidence type="ECO:0000313" key="5">
    <source>
        <dbReference type="Proteomes" id="UP001589793"/>
    </source>
</evidence>
<dbReference type="Gene3D" id="3.40.630.30">
    <property type="match status" value="1"/>
</dbReference>
<evidence type="ECO:0000259" key="3">
    <source>
        <dbReference type="PROSITE" id="PS51186"/>
    </source>
</evidence>